<proteinExistence type="predicted"/>
<name>A0A0B7BEE7_9EUPU</name>
<evidence type="ECO:0000313" key="1">
    <source>
        <dbReference type="EMBL" id="CEK91669.1"/>
    </source>
</evidence>
<accession>A0A0B7BEE7</accession>
<gene>
    <name evidence="1" type="primary">ORF184201</name>
    <name evidence="2" type="synonym">ORF184221</name>
</gene>
<feature type="non-terminal residue" evidence="1">
    <location>
        <position position="1"/>
    </location>
</feature>
<evidence type="ECO:0000313" key="2">
    <source>
        <dbReference type="EMBL" id="CEK91672.1"/>
    </source>
</evidence>
<organism evidence="1">
    <name type="scientific">Arion vulgaris</name>
    <dbReference type="NCBI Taxonomy" id="1028688"/>
    <lineage>
        <taxon>Eukaryota</taxon>
        <taxon>Metazoa</taxon>
        <taxon>Spiralia</taxon>
        <taxon>Lophotrochozoa</taxon>
        <taxon>Mollusca</taxon>
        <taxon>Gastropoda</taxon>
        <taxon>Heterobranchia</taxon>
        <taxon>Euthyneura</taxon>
        <taxon>Panpulmonata</taxon>
        <taxon>Eupulmonata</taxon>
        <taxon>Stylommatophora</taxon>
        <taxon>Helicina</taxon>
        <taxon>Arionoidea</taxon>
        <taxon>Arionidae</taxon>
        <taxon>Arion</taxon>
    </lineage>
</organism>
<dbReference type="AlphaFoldDB" id="A0A0B7BEE7"/>
<dbReference type="EMBL" id="HACG01044807">
    <property type="protein sequence ID" value="CEK91672.1"/>
    <property type="molecule type" value="Transcribed_RNA"/>
</dbReference>
<dbReference type="EMBL" id="HACG01044804">
    <property type="protein sequence ID" value="CEK91669.1"/>
    <property type="molecule type" value="Transcribed_RNA"/>
</dbReference>
<sequence>NNAVAQCVAIGVERVNAMDDKLCVFLCLSWLFLLKQHNFQKIKSSSCLFSIQMMPLSPRLHFLITQSMAIQNNSGDKMHLCFTPVTLSIVSADCTL</sequence>
<reference evidence="1" key="1">
    <citation type="submission" date="2014-12" db="EMBL/GenBank/DDBJ databases">
        <title>Insight into the proteome of Arion vulgaris.</title>
        <authorList>
            <person name="Aradska J."/>
            <person name="Bulat T."/>
            <person name="Smidak R."/>
            <person name="Sarate P."/>
            <person name="Gangsoo J."/>
            <person name="Sialana F."/>
            <person name="Bilban M."/>
            <person name="Lubec G."/>
        </authorList>
    </citation>
    <scope>NUCLEOTIDE SEQUENCE</scope>
    <source>
        <tissue evidence="1">Skin</tissue>
    </source>
</reference>
<protein>
    <submittedName>
        <fullName evidence="1">Uncharacterized protein</fullName>
    </submittedName>
</protein>